<reference evidence="11 12" key="1">
    <citation type="journal article" date="2008" name="Nature">
        <title>The Trichoplax genome and the nature of placozoans.</title>
        <authorList>
            <person name="Srivastava M."/>
            <person name="Begovic E."/>
            <person name="Chapman J."/>
            <person name="Putnam N.H."/>
            <person name="Hellsten U."/>
            <person name="Kawashima T."/>
            <person name="Kuo A."/>
            <person name="Mitros T."/>
            <person name="Salamov A."/>
            <person name="Carpenter M.L."/>
            <person name="Signorovitch A.Y."/>
            <person name="Moreno M.A."/>
            <person name="Kamm K."/>
            <person name="Grimwood J."/>
            <person name="Schmutz J."/>
            <person name="Shapiro H."/>
            <person name="Grigoriev I.V."/>
            <person name="Buss L.W."/>
            <person name="Schierwater B."/>
            <person name="Dellaporta S.L."/>
            <person name="Rokhsar D.S."/>
        </authorList>
    </citation>
    <scope>NUCLEOTIDE SEQUENCE [LARGE SCALE GENOMIC DNA]</scope>
    <source>
        <strain evidence="11 12">Grell-BS-1999</strain>
    </source>
</reference>
<evidence type="ECO:0000256" key="9">
    <source>
        <dbReference type="ARBA" id="ARBA00023288"/>
    </source>
</evidence>
<keyword evidence="12" id="KW-1185">Reference proteome</keyword>
<evidence type="ECO:0000256" key="10">
    <source>
        <dbReference type="RuleBase" id="RU003500"/>
    </source>
</evidence>
<dbReference type="HOGENOM" id="CLU_2801442_0_0_1"/>
<dbReference type="Pfam" id="PF00110">
    <property type="entry name" value="wnt"/>
    <property type="match status" value="1"/>
</dbReference>
<protein>
    <recommendedName>
        <fullName evidence="10">Protein Wnt</fullName>
    </recommendedName>
</protein>
<dbReference type="InParanoid" id="B3S730"/>
<dbReference type="AlphaFoldDB" id="B3S730"/>
<keyword evidence="5" id="KW-0272">Extracellular matrix</keyword>
<dbReference type="CTD" id="6757311"/>
<dbReference type="Gene3D" id="3.30.2460.20">
    <property type="match status" value="1"/>
</dbReference>
<evidence type="ECO:0000256" key="6">
    <source>
        <dbReference type="ARBA" id="ARBA00022687"/>
    </source>
</evidence>
<dbReference type="RefSeq" id="XP_002116098.1">
    <property type="nucleotide sequence ID" value="XM_002116062.1"/>
</dbReference>
<keyword evidence="9" id="KW-0449">Lipoprotein</keyword>
<evidence type="ECO:0000313" key="12">
    <source>
        <dbReference type="Proteomes" id="UP000009022"/>
    </source>
</evidence>
<comment type="function">
    <text evidence="10">Ligand for members of the frizzled family of seven transmembrane receptors.</text>
</comment>
<comment type="subcellular location">
    <subcellularLocation>
        <location evidence="1 10">Secreted</location>
        <location evidence="1 10">Extracellular space</location>
        <location evidence="1 10">Extracellular matrix</location>
    </subcellularLocation>
</comment>
<dbReference type="PhylomeDB" id="B3S730"/>
<dbReference type="KEGG" id="tad:TRIADDRAFT_8072"/>
<dbReference type="InterPro" id="IPR043158">
    <property type="entry name" value="Wnt_C"/>
</dbReference>
<evidence type="ECO:0000256" key="5">
    <source>
        <dbReference type="ARBA" id="ARBA00022530"/>
    </source>
</evidence>
<dbReference type="GeneID" id="6757311"/>
<dbReference type="GO" id="GO:0005102">
    <property type="term" value="F:signaling receptor binding"/>
    <property type="evidence" value="ECO:0007669"/>
    <property type="project" value="InterPro"/>
</dbReference>
<evidence type="ECO:0000256" key="1">
    <source>
        <dbReference type="ARBA" id="ARBA00004498"/>
    </source>
</evidence>
<keyword evidence="3 10" id="KW-0217">Developmental protein</keyword>
<organism evidence="11 12">
    <name type="scientific">Trichoplax adhaerens</name>
    <name type="common">Trichoplax reptans</name>
    <dbReference type="NCBI Taxonomy" id="10228"/>
    <lineage>
        <taxon>Eukaryota</taxon>
        <taxon>Metazoa</taxon>
        <taxon>Placozoa</taxon>
        <taxon>Uniplacotomia</taxon>
        <taxon>Trichoplacea</taxon>
        <taxon>Trichoplacidae</taxon>
        <taxon>Trichoplax</taxon>
    </lineage>
</organism>
<evidence type="ECO:0000256" key="8">
    <source>
        <dbReference type="ARBA" id="ARBA00023180"/>
    </source>
</evidence>
<accession>B3S730</accession>
<feature type="non-terminal residue" evidence="11">
    <location>
        <position position="68"/>
    </location>
</feature>
<dbReference type="EMBL" id="DS985253">
    <property type="protein sequence ID" value="EDV21498.1"/>
    <property type="molecule type" value="Genomic_DNA"/>
</dbReference>
<dbReference type="STRING" id="10228.B3S730"/>
<proteinExistence type="inferred from homology"/>
<gene>
    <name evidence="11" type="ORF">TRIADDRAFT_8072</name>
</gene>
<evidence type="ECO:0000256" key="4">
    <source>
        <dbReference type="ARBA" id="ARBA00022525"/>
    </source>
</evidence>
<evidence type="ECO:0000256" key="7">
    <source>
        <dbReference type="ARBA" id="ARBA00023157"/>
    </source>
</evidence>
<dbReference type="OrthoDB" id="5945655at2759"/>
<evidence type="ECO:0000313" key="11">
    <source>
        <dbReference type="EMBL" id="EDV21498.1"/>
    </source>
</evidence>
<dbReference type="GO" id="GO:0016055">
    <property type="term" value="P:Wnt signaling pathway"/>
    <property type="evidence" value="ECO:0007669"/>
    <property type="project" value="UniProtKB-KW"/>
</dbReference>
<dbReference type="PANTHER" id="PTHR12027:SF112">
    <property type="entry name" value="PROTEIN WNT-2"/>
    <property type="match status" value="1"/>
</dbReference>
<comment type="similarity">
    <text evidence="2 10">Belongs to the Wnt family.</text>
</comment>
<feature type="non-terminal residue" evidence="11">
    <location>
        <position position="1"/>
    </location>
</feature>
<keyword evidence="7" id="KW-1015">Disulfide bond</keyword>
<name>B3S730_TRIAD</name>
<dbReference type="GO" id="GO:0005576">
    <property type="term" value="C:extracellular region"/>
    <property type="evidence" value="ECO:0007669"/>
    <property type="project" value="InterPro"/>
</dbReference>
<dbReference type="Proteomes" id="UP000009022">
    <property type="component" value="Unassembled WGS sequence"/>
</dbReference>
<keyword evidence="4" id="KW-0964">Secreted</keyword>
<keyword evidence="8" id="KW-0325">Glycoprotein</keyword>
<dbReference type="InterPro" id="IPR005817">
    <property type="entry name" value="Wnt"/>
</dbReference>
<dbReference type="eggNOG" id="KOG3913">
    <property type="taxonomic scope" value="Eukaryota"/>
</dbReference>
<evidence type="ECO:0000256" key="2">
    <source>
        <dbReference type="ARBA" id="ARBA00005683"/>
    </source>
</evidence>
<keyword evidence="6 10" id="KW-0879">Wnt signaling pathway</keyword>
<dbReference type="PANTHER" id="PTHR12027">
    <property type="entry name" value="WNT RELATED"/>
    <property type="match status" value="1"/>
</dbReference>
<sequence>PKLNELIYIDPSPDYCAKNKKYRITGVAGRRCHLYAKAGEISCEEMCCDYGYHITKSTQSVKCNCQFN</sequence>
<evidence type="ECO:0000256" key="3">
    <source>
        <dbReference type="ARBA" id="ARBA00022473"/>
    </source>
</evidence>